<dbReference type="InterPro" id="IPR040638">
    <property type="entry name" value="PilZN1"/>
</dbReference>
<evidence type="ECO:0000313" key="3">
    <source>
        <dbReference type="Proteomes" id="UP001317705"/>
    </source>
</evidence>
<reference evidence="2 3" key="1">
    <citation type="submission" date="2022-12" db="EMBL/GenBank/DDBJ databases">
        <title>Polyphasic characterization of Geotalea uranireducens NIT-SL11 newly isolated from a complex of sewage sludge and microbially reduced graphene oxide.</title>
        <authorList>
            <person name="Xie L."/>
            <person name="Yoshida N."/>
            <person name="Meng L."/>
        </authorList>
    </citation>
    <scope>NUCLEOTIDE SEQUENCE [LARGE SCALE GENOMIC DNA]</scope>
    <source>
        <strain evidence="2 3">NIT-SL11</strain>
    </source>
</reference>
<protein>
    <submittedName>
        <fullName evidence="2">Pilus protein PilZ</fullName>
    </submittedName>
</protein>
<organism evidence="2 3">
    <name type="scientific">Geotalea uraniireducens</name>
    <dbReference type="NCBI Taxonomy" id="351604"/>
    <lineage>
        <taxon>Bacteria</taxon>
        <taxon>Pseudomonadati</taxon>
        <taxon>Thermodesulfobacteriota</taxon>
        <taxon>Desulfuromonadia</taxon>
        <taxon>Geobacterales</taxon>
        <taxon>Geobacteraceae</taxon>
        <taxon>Geotalea</taxon>
    </lineage>
</organism>
<sequence>MSSDYGTYFEVLQKINLAIRLDGGGSFDGTAAITALKGDLVWLELYGNEQPPQGGVCSGADASLSVWTAGALCRCDASVEGVRDDRQFVLRFTGAVRELQRREYFRLDVEFPFIWSVIPAMSREDAEAHWLTARSECQSLPEVVPAGDSFKVVGWNGNDVSPQRANLSGGGVRFKVSEWVEAGSLLEMTLFLPFPQPRIVLCVAEALRCQEISLTFDPGTHYQLSLKFVIVGEKDREAIITYLFAEQRRELMMKKQRISFAGGR</sequence>
<evidence type="ECO:0000259" key="1">
    <source>
        <dbReference type="Pfam" id="PF18672"/>
    </source>
</evidence>
<dbReference type="Proteomes" id="UP001317705">
    <property type="component" value="Chromosome"/>
</dbReference>
<dbReference type="Pfam" id="PF18672">
    <property type="entry name" value="PilZN1"/>
    <property type="match status" value="1"/>
</dbReference>
<dbReference type="Gene3D" id="2.30.110.70">
    <property type="match status" value="1"/>
</dbReference>
<evidence type="ECO:0000313" key="2">
    <source>
        <dbReference type="EMBL" id="BDV44420.1"/>
    </source>
</evidence>
<name>A0ABM8EP96_9BACT</name>
<feature type="domain" description="N-terminal PilZ-like" evidence="1">
    <location>
        <begin position="8"/>
        <end position="100"/>
    </location>
</feature>
<proteinExistence type="predicted"/>
<dbReference type="EMBL" id="AP027151">
    <property type="protein sequence ID" value="BDV44420.1"/>
    <property type="molecule type" value="Genomic_DNA"/>
</dbReference>
<dbReference type="RefSeq" id="WP_282000523.1">
    <property type="nucleotide sequence ID" value="NZ_AP027151.1"/>
</dbReference>
<keyword evidence="3" id="KW-1185">Reference proteome</keyword>
<gene>
    <name evidence="2" type="ORF">GURASL_33430</name>
</gene>
<accession>A0ABM8EP96</accession>